<accession>A0A286U271</accession>
<gene>
    <name evidence="1" type="ORF">SCALIN_C29_0005</name>
</gene>
<keyword evidence="2" id="KW-1185">Reference proteome</keyword>
<dbReference type="AlphaFoldDB" id="A0A286U271"/>
<reference evidence="2" key="1">
    <citation type="journal article" date="2017" name="Environ. Microbiol. Rep.">
        <title>Genetic Diversity of Marine Anaerobic Ammonium-Oxidizing Bacteria as Revealed by Genomic and Proteomic Analyses of 'Candidatus Scalindua japonica'.</title>
        <authorList>
            <person name="Oshiki M."/>
            <person name="Mizuto K."/>
            <person name="Kimura Z."/>
            <person name="Kindaichi T."/>
            <person name="Satoh H."/>
            <person name="Okabe S."/>
        </authorList>
    </citation>
    <scope>NUCLEOTIDE SEQUENCE [LARGE SCALE GENOMIC DNA]</scope>
    <source>
        <strain evidence="2">husup-a2</strain>
    </source>
</reference>
<protein>
    <submittedName>
        <fullName evidence="1">Uncharacterized protein</fullName>
    </submittedName>
</protein>
<organism evidence="1 2">
    <name type="scientific">Candidatus Scalindua japonica</name>
    <dbReference type="NCBI Taxonomy" id="1284222"/>
    <lineage>
        <taxon>Bacteria</taxon>
        <taxon>Pseudomonadati</taxon>
        <taxon>Planctomycetota</taxon>
        <taxon>Candidatus Brocadiia</taxon>
        <taxon>Candidatus Brocadiales</taxon>
        <taxon>Candidatus Scalinduaceae</taxon>
        <taxon>Candidatus Scalindua</taxon>
    </lineage>
</organism>
<dbReference type="PANTHER" id="PTHR35271:SF1">
    <property type="entry name" value="ABC TRANSPORTER, SUBSTRATE-BINDING LIPOPROTEIN"/>
    <property type="match status" value="1"/>
</dbReference>
<name>A0A286U271_9BACT</name>
<dbReference type="Gene3D" id="3.40.50.2300">
    <property type="match status" value="2"/>
</dbReference>
<dbReference type="OrthoDB" id="9776955at2"/>
<comment type="caution">
    <text evidence="1">The sequence shown here is derived from an EMBL/GenBank/DDBJ whole genome shotgun (WGS) entry which is preliminary data.</text>
</comment>
<proteinExistence type="predicted"/>
<dbReference type="PANTHER" id="PTHR35271">
    <property type="entry name" value="ABC TRANSPORTER, SUBSTRATE-BINDING LIPOPROTEIN-RELATED"/>
    <property type="match status" value="1"/>
</dbReference>
<evidence type="ECO:0000313" key="2">
    <source>
        <dbReference type="Proteomes" id="UP000218542"/>
    </source>
</evidence>
<dbReference type="InterPro" id="IPR007487">
    <property type="entry name" value="ABC_transpt-TYRBP-like"/>
</dbReference>
<dbReference type="RefSeq" id="WP_096895614.1">
    <property type="nucleotide sequence ID" value="NZ_BAOS01000029.1"/>
</dbReference>
<evidence type="ECO:0000313" key="1">
    <source>
        <dbReference type="EMBL" id="GAX62226.1"/>
    </source>
</evidence>
<dbReference type="EMBL" id="BAOS01000029">
    <property type="protein sequence ID" value="GAX62226.1"/>
    <property type="molecule type" value="Genomic_DNA"/>
</dbReference>
<dbReference type="Proteomes" id="UP000218542">
    <property type="component" value="Unassembled WGS sequence"/>
</dbReference>
<sequence>MNNIRVVSSYLEEQRSVAYADFVGKKWIKGFVSTLIKNGYSLNDFDFQFIELPDSINDTETLFQEFVNDNVQLIICAGNDSVYRLAAINRTIPMLYFGTHPENNGLEIIDKQNISGVRLNLPLIWSLKNFSILKRLLPDLEEIYIPIYLLSEFDTPNVRVNHELFRAQKKGFWIPGHSSYIGYKSIHFLSESLGCRYYECPYITRDELETCLGQINPEKTALIGFNDTTLLKGGVDLVLNNTRRNGIPVFWVNNFSIVKAGGVADFSSDFERVGKLIGSMSLQLLRDNIPIEKIMFREDPAEKFSLNLKTCREMSIHVSQEILDSFHVIEE</sequence>